<dbReference type="InterPro" id="IPR009875">
    <property type="entry name" value="PilZ_domain"/>
</dbReference>
<dbReference type="GO" id="GO:0009425">
    <property type="term" value="C:bacterial-type flagellum basal body"/>
    <property type="evidence" value="ECO:0007669"/>
    <property type="project" value="UniProtKB-SubCell"/>
</dbReference>
<dbReference type="Gene3D" id="2.30.110.10">
    <property type="entry name" value="Electron Transport, Fmn-binding Protein, Chain A"/>
    <property type="match status" value="1"/>
</dbReference>
<dbReference type="GO" id="GO:0035438">
    <property type="term" value="F:cyclic-di-GMP binding"/>
    <property type="evidence" value="ECO:0007669"/>
    <property type="project" value="UniProtKB-UniRule"/>
</dbReference>
<dbReference type="GO" id="GO:0071973">
    <property type="term" value="P:bacterial-type flagellum-dependent cell motility"/>
    <property type="evidence" value="ECO:0007669"/>
    <property type="project" value="UniProtKB-UniRule"/>
</dbReference>
<dbReference type="SUPFAM" id="SSF141371">
    <property type="entry name" value="PilZ domain-like"/>
    <property type="match status" value="1"/>
</dbReference>
<protein>
    <recommendedName>
        <fullName evidence="4">Flagellar brake protein YcgR</fullName>
    </recommendedName>
    <alternativeName>
        <fullName evidence="4">Cyclic di-GMP binding protein YcgR</fullName>
    </alternativeName>
</protein>
<evidence type="ECO:0000256" key="3">
    <source>
        <dbReference type="ARBA" id="ARBA00023143"/>
    </source>
</evidence>
<sequence>MSENVPPAGQANETAAGASSPIPEGDEIAPYRLQNPLEIGAVLRQLVSRGDFVTVYFNEGQRFLLSRILEVDIKARTFCFDWGGHEATNQALLNAGRKLFVAAPDGVKVQFSLSDVSKQEVEGRPAFVAPFPADLIKLQRREFFRLATPVGKPYKATFTLPDGKRHAINLHDLSLGGVGLSATAQEGEVIELGLVLPQAQMDLGAGGVLVADLEVRSKRPYRTNTGEHFHVGCRFVNLSRAAEANLQRLMAQLERERKALTG</sequence>
<dbReference type="GO" id="GO:0071945">
    <property type="term" value="P:regulation of bacterial-type flagellum-dependent cell motility by regulation of motor speed"/>
    <property type="evidence" value="ECO:0007669"/>
    <property type="project" value="UniProtKB-UniRule"/>
</dbReference>
<evidence type="ECO:0000256" key="5">
    <source>
        <dbReference type="SAM" id="MobiDB-lite"/>
    </source>
</evidence>
<comment type="subunit">
    <text evidence="4">Monomer. Interacts with the flagellar basal bodies.</text>
</comment>
<evidence type="ECO:0000259" key="6">
    <source>
        <dbReference type="Pfam" id="PF07238"/>
    </source>
</evidence>
<comment type="subcellular location">
    <subcellularLocation>
        <location evidence="4">Bacterial flagellum basal body</location>
    </subcellularLocation>
</comment>
<dbReference type="OrthoDB" id="5572581at2"/>
<feature type="domain" description="Type III secretion system flagellar brake protein YcgR PilZN" evidence="7">
    <location>
        <begin position="31"/>
        <end position="136"/>
    </location>
</feature>
<dbReference type="Pfam" id="PF07317">
    <property type="entry name" value="PilZN"/>
    <property type="match status" value="1"/>
</dbReference>
<name>A0A1W1XKK5_9NEIS</name>
<dbReference type="RefSeq" id="WP_084090507.1">
    <property type="nucleotide sequence ID" value="NZ_FWXD01000009.1"/>
</dbReference>
<evidence type="ECO:0000259" key="7">
    <source>
        <dbReference type="Pfam" id="PF07317"/>
    </source>
</evidence>
<dbReference type="InterPro" id="IPR009926">
    <property type="entry name" value="T3SS_YcgR_PilZN"/>
</dbReference>
<feature type="domain" description="PilZ" evidence="6">
    <location>
        <begin position="139"/>
        <end position="252"/>
    </location>
</feature>
<evidence type="ECO:0000313" key="8">
    <source>
        <dbReference type="EMBL" id="SMC24334.1"/>
    </source>
</evidence>
<reference evidence="8 9" key="1">
    <citation type="submission" date="2017-04" db="EMBL/GenBank/DDBJ databases">
        <authorList>
            <person name="Afonso C.L."/>
            <person name="Miller P.J."/>
            <person name="Scott M.A."/>
            <person name="Spackman E."/>
            <person name="Goraichik I."/>
            <person name="Dimitrov K.M."/>
            <person name="Suarez D.L."/>
            <person name="Swayne D.E."/>
        </authorList>
    </citation>
    <scope>NUCLEOTIDE SEQUENCE [LARGE SCALE GENOMIC DNA]</scope>
    <source>
        <strain evidence="8 9">DSM 23236</strain>
    </source>
</reference>
<dbReference type="EMBL" id="FWXD01000009">
    <property type="protein sequence ID" value="SMC24334.1"/>
    <property type="molecule type" value="Genomic_DNA"/>
</dbReference>
<proteinExistence type="inferred from homology"/>
<evidence type="ECO:0000256" key="4">
    <source>
        <dbReference type="HAMAP-Rule" id="MF_01457"/>
    </source>
</evidence>
<dbReference type="Proteomes" id="UP000192761">
    <property type="component" value="Unassembled WGS sequence"/>
</dbReference>
<evidence type="ECO:0000256" key="2">
    <source>
        <dbReference type="ARBA" id="ARBA00022741"/>
    </source>
</evidence>
<dbReference type="Gene3D" id="2.40.10.220">
    <property type="entry name" value="predicted glycosyltransferase like domains"/>
    <property type="match status" value="1"/>
</dbReference>
<keyword evidence="8" id="KW-0966">Cell projection</keyword>
<comment type="similarity">
    <text evidence="4">Belongs to the YcgR family.</text>
</comment>
<dbReference type="InterPro" id="IPR023787">
    <property type="entry name" value="T3SS_YcgR"/>
</dbReference>
<accession>A0A1W1XKK5</accession>
<keyword evidence="8" id="KW-0969">Cilium</keyword>
<keyword evidence="9" id="KW-1185">Reference proteome</keyword>
<keyword evidence="2 4" id="KW-0547">Nucleotide-binding</keyword>
<keyword evidence="3 4" id="KW-0975">Bacterial flagellum</keyword>
<evidence type="ECO:0000256" key="1">
    <source>
        <dbReference type="ARBA" id="ARBA00022636"/>
    </source>
</evidence>
<organism evidence="8 9">
    <name type="scientific">Andreprevotia lacus DSM 23236</name>
    <dbReference type="NCBI Taxonomy" id="1121001"/>
    <lineage>
        <taxon>Bacteria</taxon>
        <taxon>Pseudomonadati</taxon>
        <taxon>Pseudomonadota</taxon>
        <taxon>Betaproteobacteria</taxon>
        <taxon>Neisseriales</taxon>
        <taxon>Chitinibacteraceae</taxon>
        <taxon>Andreprevotia</taxon>
    </lineage>
</organism>
<feature type="region of interest" description="Disordered" evidence="5">
    <location>
        <begin position="1"/>
        <end position="23"/>
    </location>
</feature>
<dbReference type="InterPro" id="IPR012349">
    <property type="entry name" value="Split_barrel_FMN-bd"/>
</dbReference>
<dbReference type="Pfam" id="PF07238">
    <property type="entry name" value="PilZ"/>
    <property type="match status" value="1"/>
</dbReference>
<gene>
    <name evidence="4" type="primary">ycgR</name>
    <name evidence="8" type="ORF">SAMN02745857_01851</name>
</gene>
<dbReference type="STRING" id="1121001.SAMN02745857_01851"/>
<keyword evidence="8" id="KW-0282">Flagellum</keyword>
<dbReference type="HAMAP" id="MF_01457">
    <property type="entry name" value="YcgR"/>
    <property type="match status" value="1"/>
</dbReference>
<comment type="function">
    <text evidence="4">Acts as a flagellar brake, regulating swimming and swarming in a bis-(3'-5') cyclic diguanylic acid (c-di-GMP)-dependent manner. Binds 1 c-di-GMP dimer per subunit. Increasing levels of c-di-GMP lead to decreased motility.</text>
</comment>
<evidence type="ECO:0000313" key="9">
    <source>
        <dbReference type="Proteomes" id="UP000192761"/>
    </source>
</evidence>
<keyword evidence="1 4" id="KW-0973">c-di-GMP</keyword>
<dbReference type="AlphaFoldDB" id="A0A1W1XKK5"/>